<proteinExistence type="predicted"/>
<name>Q245C0_TETTS</name>
<dbReference type="KEGG" id="tet:TTHERM_00692960"/>
<dbReference type="EMBL" id="GG662488">
    <property type="protein sequence ID" value="EAS03317.1"/>
    <property type="molecule type" value="Genomic_DNA"/>
</dbReference>
<sequence length="78" mass="9099">MEQQGSDGTSGNLKTKSILILDSGNDIDNYQRFHEPINLVASEQNQHQEQEWNVLPQDNEKEKKIYKYEKHQIPSKSQ</sequence>
<evidence type="ECO:0000313" key="2">
    <source>
        <dbReference type="Proteomes" id="UP000009168"/>
    </source>
</evidence>
<organism evidence="1 2">
    <name type="scientific">Tetrahymena thermophila (strain SB210)</name>
    <dbReference type="NCBI Taxonomy" id="312017"/>
    <lineage>
        <taxon>Eukaryota</taxon>
        <taxon>Sar</taxon>
        <taxon>Alveolata</taxon>
        <taxon>Ciliophora</taxon>
        <taxon>Intramacronucleata</taxon>
        <taxon>Oligohymenophorea</taxon>
        <taxon>Hymenostomatida</taxon>
        <taxon>Tetrahymenina</taxon>
        <taxon>Tetrahymenidae</taxon>
        <taxon>Tetrahymena</taxon>
    </lineage>
</organism>
<dbReference type="RefSeq" id="XP_001023562.1">
    <property type="nucleotide sequence ID" value="XM_001023562.1"/>
</dbReference>
<dbReference type="AlphaFoldDB" id="Q245C0"/>
<evidence type="ECO:0000313" key="1">
    <source>
        <dbReference type="EMBL" id="EAS03317.1"/>
    </source>
</evidence>
<keyword evidence="2" id="KW-1185">Reference proteome</keyword>
<gene>
    <name evidence="1" type="ORF">TTHERM_00692960</name>
</gene>
<protein>
    <submittedName>
        <fullName evidence="1">Uncharacterized protein</fullName>
    </submittedName>
</protein>
<reference evidence="2" key="1">
    <citation type="journal article" date="2006" name="PLoS Biol.">
        <title>Macronuclear genome sequence of the ciliate Tetrahymena thermophila, a model eukaryote.</title>
        <authorList>
            <person name="Eisen J.A."/>
            <person name="Coyne R.S."/>
            <person name="Wu M."/>
            <person name="Wu D."/>
            <person name="Thiagarajan M."/>
            <person name="Wortman J.R."/>
            <person name="Badger J.H."/>
            <person name="Ren Q."/>
            <person name="Amedeo P."/>
            <person name="Jones K.M."/>
            <person name="Tallon L.J."/>
            <person name="Delcher A.L."/>
            <person name="Salzberg S.L."/>
            <person name="Silva J.C."/>
            <person name="Haas B.J."/>
            <person name="Majoros W.H."/>
            <person name="Farzad M."/>
            <person name="Carlton J.M."/>
            <person name="Smith R.K. Jr."/>
            <person name="Garg J."/>
            <person name="Pearlman R.E."/>
            <person name="Karrer K.M."/>
            <person name="Sun L."/>
            <person name="Manning G."/>
            <person name="Elde N.C."/>
            <person name="Turkewitz A.P."/>
            <person name="Asai D.J."/>
            <person name="Wilkes D.E."/>
            <person name="Wang Y."/>
            <person name="Cai H."/>
            <person name="Collins K."/>
            <person name="Stewart B.A."/>
            <person name="Lee S.R."/>
            <person name="Wilamowska K."/>
            <person name="Weinberg Z."/>
            <person name="Ruzzo W.L."/>
            <person name="Wloga D."/>
            <person name="Gaertig J."/>
            <person name="Frankel J."/>
            <person name="Tsao C.-C."/>
            <person name="Gorovsky M.A."/>
            <person name="Keeling P.J."/>
            <person name="Waller R.F."/>
            <person name="Patron N.J."/>
            <person name="Cherry J.M."/>
            <person name="Stover N.A."/>
            <person name="Krieger C.J."/>
            <person name="del Toro C."/>
            <person name="Ryder H.F."/>
            <person name="Williamson S.C."/>
            <person name="Barbeau R.A."/>
            <person name="Hamilton E.P."/>
            <person name="Orias E."/>
        </authorList>
    </citation>
    <scope>NUCLEOTIDE SEQUENCE [LARGE SCALE GENOMIC DNA]</scope>
    <source>
        <strain evidence="2">SB210</strain>
    </source>
</reference>
<dbReference type="HOGENOM" id="CLU_2627401_0_0_1"/>
<dbReference type="Proteomes" id="UP000009168">
    <property type="component" value="Unassembled WGS sequence"/>
</dbReference>
<accession>Q245C0</accession>
<dbReference type="GeneID" id="7827180"/>
<dbReference type="InParanoid" id="Q245C0"/>